<evidence type="ECO:0000313" key="3">
    <source>
        <dbReference type="Proteomes" id="UP001501598"/>
    </source>
</evidence>
<protein>
    <submittedName>
        <fullName evidence="2">Enoyl-CoA hydratase</fullName>
    </submittedName>
</protein>
<organism evidence="2 3">
    <name type="scientific">Pseudonocardia xishanensis</name>
    <dbReference type="NCBI Taxonomy" id="630995"/>
    <lineage>
        <taxon>Bacteria</taxon>
        <taxon>Bacillati</taxon>
        <taxon>Actinomycetota</taxon>
        <taxon>Actinomycetes</taxon>
        <taxon>Pseudonocardiales</taxon>
        <taxon>Pseudonocardiaceae</taxon>
        <taxon>Pseudonocardia</taxon>
    </lineage>
</organism>
<dbReference type="InterPro" id="IPR029045">
    <property type="entry name" value="ClpP/crotonase-like_dom_sf"/>
</dbReference>
<dbReference type="InterPro" id="IPR001753">
    <property type="entry name" value="Enoyl-CoA_hydra/iso"/>
</dbReference>
<reference evidence="3" key="1">
    <citation type="journal article" date="2019" name="Int. J. Syst. Evol. Microbiol.">
        <title>The Global Catalogue of Microorganisms (GCM) 10K type strain sequencing project: providing services to taxonomists for standard genome sequencing and annotation.</title>
        <authorList>
            <consortium name="The Broad Institute Genomics Platform"/>
            <consortium name="The Broad Institute Genome Sequencing Center for Infectious Disease"/>
            <person name="Wu L."/>
            <person name="Ma J."/>
        </authorList>
    </citation>
    <scope>NUCLEOTIDE SEQUENCE [LARGE SCALE GENOMIC DNA]</scope>
    <source>
        <strain evidence="3">JCM 17906</strain>
    </source>
</reference>
<dbReference type="PANTHER" id="PTHR43459:SF1">
    <property type="entry name" value="EG:BACN32G11.4 PROTEIN"/>
    <property type="match status" value="1"/>
</dbReference>
<sequence length="266" mass="28155">MTEASTMSVTDDVAVITLNHPDRHNAWTDAMGEAYFAHLSRCDADPTIRVVVVTGAGSSYCVGGDFAELEAISADRSLGEDEVRHRRHAEAAALRVPVIAAINGACAGIGLVQAMWCDVRFTCSRARFSTAYARRGLPAEQGLSWLLTRSVGVGRAADLLLSGRTFDGAEAGALGLATVVGDSGADVTRHALDYATDIARNCSPAALAAIKRQLWSDLDRASGPAIARSEELTAELVAGDDFAEGVRAFGERRTPRFDRAPKGYTG</sequence>
<dbReference type="Gene3D" id="1.10.12.10">
    <property type="entry name" value="Lyase 2-enoyl-coa Hydratase, Chain A, domain 2"/>
    <property type="match status" value="1"/>
</dbReference>
<proteinExistence type="inferred from homology"/>
<comment type="caution">
    <text evidence="2">The sequence shown here is derived from an EMBL/GenBank/DDBJ whole genome shotgun (WGS) entry which is preliminary data.</text>
</comment>
<dbReference type="RefSeq" id="WP_345424235.1">
    <property type="nucleotide sequence ID" value="NZ_BAABGT010000083.1"/>
</dbReference>
<dbReference type="CDD" id="cd06558">
    <property type="entry name" value="crotonase-like"/>
    <property type="match status" value="1"/>
</dbReference>
<gene>
    <name evidence="2" type="ORF">GCM10023175_53050</name>
</gene>
<comment type="similarity">
    <text evidence="1">Belongs to the enoyl-CoA hydratase/isomerase family.</text>
</comment>
<dbReference type="SUPFAM" id="SSF52096">
    <property type="entry name" value="ClpP/crotonase"/>
    <property type="match status" value="1"/>
</dbReference>
<name>A0ABP8RZ31_9PSEU</name>
<dbReference type="PANTHER" id="PTHR43459">
    <property type="entry name" value="ENOYL-COA HYDRATASE"/>
    <property type="match status" value="1"/>
</dbReference>
<evidence type="ECO:0000313" key="2">
    <source>
        <dbReference type="EMBL" id="GAA4554649.1"/>
    </source>
</evidence>
<dbReference type="Gene3D" id="3.90.226.10">
    <property type="entry name" value="2-enoyl-CoA Hydratase, Chain A, domain 1"/>
    <property type="match status" value="1"/>
</dbReference>
<dbReference type="Pfam" id="PF00378">
    <property type="entry name" value="ECH_1"/>
    <property type="match status" value="1"/>
</dbReference>
<dbReference type="EMBL" id="BAABGT010000083">
    <property type="protein sequence ID" value="GAA4554649.1"/>
    <property type="molecule type" value="Genomic_DNA"/>
</dbReference>
<dbReference type="InterPro" id="IPR014748">
    <property type="entry name" value="Enoyl-CoA_hydra_C"/>
</dbReference>
<dbReference type="Proteomes" id="UP001501598">
    <property type="component" value="Unassembled WGS sequence"/>
</dbReference>
<evidence type="ECO:0000256" key="1">
    <source>
        <dbReference type="ARBA" id="ARBA00005254"/>
    </source>
</evidence>
<accession>A0ABP8RZ31</accession>
<keyword evidence="3" id="KW-1185">Reference proteome</keyword>